<keyword evidence="3" id="KW-1185">Reference proteome</keyword>
<sequence length="559" mass="64224">MPKSETKMSCDLPRYRWRKPLFENILDKSVYGYVRYILENRQLSESHIERFLSISIDNFDPKFENDRVERAIHIFKNMINADEPIGIFGDYDADGVTSVAILCSFLSYLGKKFIFKLPTRDEGYGIRVEVLEFFKDMGINNIVVLDSGSNSREVWQTARKMGLNLLYLDHHEILCDLEKDLNLINPHLWNGDLLCSAGVIFRFLMLLDIFKNCCEIFPTLLELATIGTVGDSIELLGDSRIIVKLGLNQLKNSTIPGIVNFFNIKMPYISIEDLMFYLVPLINSAGRVGKPDLALSFLLEKNFHKSIEKCNLLESLNQKRKSIQSQFFSICMSILNESLYSPHVHFMRLDNCPKGIIGPLASRLACSYKKPFFLCSGEQLLYGSGRSPGNDIDLIELYNQIKSEYPAINEHFVNFGGHQGAVGFTIKKDAFPEIKKRFERFRIRESIPFLNIDIIFDGFSIDDNFFRALKAMTPFGFGNQKVLVCTKGIAFNNLESSIDYSEVVVFRHYNNIRWIIKNNRQILKDLLNAKFDVVWEAKVKNDGIDFEFLDAKVVFLECC</sequence>
<name>M1E678_9BACT</name>
<dbReference type="Proteomes" id="UP000011765">
    <property type="component" value="Chromosome"/>
</dbReference>
<organism evidence="2 3">
    <name type="scientific">Thermodesulfobium narugense DSM 14796</name>
    <dbReference type="NCBI Taxonomy" id="747365"/>
    <lineage>
        <taxon>Bacteria</taxon>
        <taxon>Pseudomonadati</taxon>
        <taxon>Thermodesulfobiota</taxon>
        <taxon>Thermodesulfobiia</taxon>
        <taxon>Thermodesulfobiales</taxon>
        <taxon>Thermodesulfobiaceae</taxon>
        <taxon>Thermodesulfobium</taxon>
    </lineage>
</organism>
<evidence type="ECO:0000313" key="3">
    <source>
        <dbReference type="Proteomes" id="UP000011765"/>
    </source>
</evidence>
<reference evidence="2 3" key="1">
    <citation type="submission" date="2011-04" db="EMBL/GenBank/DDBJ databases">
        <title>The complete genome of Thermodesulfobium narugense DSM 14796.</title>
        <authorList>
            <consortium name="US DOE Joint Genome Institute (JGI-PGF)"/>
            <person name="Lucas S."/>
            <person name="Han J."/>
            <person name="Lapidus A."/>
            <person name="Bruce D."/>
            <person name="Goodwin L."/>
            <person name="Pitluck S."/>
            <person name="Peters L."/>
            <person name="Kyrpides N."/>
            <person name="Mavromatis K."/>
            <person name="Pagani I."/>
            <person name="Ivanova N."/>
            <person name="Ovchinnikova G."/>
            <person name="Zhang X."/>
            <person name="Saunders L."/>
            <person name="Detter J.C."/>
            <person name="Tapia R."/>
            <person name="Han C."/>
            <person name="Land M."/>
            <person name="Hauser L."/>
            <person name="Markowitz V."/>
            <person name="Cheng J.-F."/>
            <person name="Hugenholtz P."/>
            <person name="Woyke T."/>
            <person name="Wu D."/>
            <person name="Spring S."/>
            <person name="Schroeder M."/>
            <person name="Brambilla E."/>
            <person name="Klenk H.-P."/>
            <person name="Eisen J.A."/>
        </authorList>
    </citation>
    <scope>NUCLEOTIDE SEQUENCE [LARGE SCALE GENOMIC DNA]</scope>
    <source>
        <strain evidence="2 3">DSM 14796</strain>
    </source>
</reference>
<evidence type="ECO:0000259" key="1">
    <source>
        <dbReference type="Pfam" id="PF01368"/>
    </source>
</evidence>
<evidence type="ECO:0000313" key="2">
    <source>
        <dbReference type="EMBL" id="AEE13850.1"/>
    </source>
</evidence>
<dbReference type="PANTHER" id="PTHR30255">
    <property type="entry name" value="SINGLE-STRANDED-DNA-SPECIFIC EXONUCLEASE RECJ"/>
    <property type="match status" value="1"/>
</dbReference>
<dbReference type="GO" id="GO:0004527">
    <property type="term" value="F:exonuclease activity"/>
    <property type="evidence" value="ECO:0007669"/>
    <property type="project" value="UniProtKB-KW"/>
</dbReference>
<dbReference type="eggNOG" id="COG0608">
    <property type="taxonomic scope" value="Bacteria"/>
</dbReference>
<proteinExistence type="predicted"/>
<dbReference type="Gene3D" id="3.10.310.30">
    <property type="match status" value="1"/>
</dbReference>
<dbReference type="AlphaFoldDB" id="M1E678"/>
<dbReference type="InterPro" id="IPR001667">
    <property type="entry name" value="DDH_dom"/>
</dbReference>
<dbReference type="Gene3D" id="3.90.1640.30">
    <property type="match status" value="1"/>
</dbReference>
<feature type="domain" description="DDH" evidence="1">
    <location>
        <begin position="85"/>
        <end position="228"/>
    </location>
</feature>
<accession>M1E678</accession>
<dbReference type="KEGG" id="tnr:Thena_0201"/>
<dbReference type="SUPFAM" id="SSF64182">
    <property type="entry name" value="DHH phosphoesterases"/>
    <property type="match status" value="1"/>
</dbReference>
<dbReference type="InterPro" id="IPR038763">
    <property type="entry name" value="DHH_sf"/>
</dbReference>
<dbReference type="RefSeq" id="WP_013755580.1">
    <property type="nucleotide sequence ID" value="NC_015499.1"/>
</dbReference>
<dbReference type="InterPro" id="IPR051673">
    <property type="entry name" value="SSDNA_exonuclease_RecJ"/>
</dbReference>
<dbReference type="Pfam" id="PF01368">
    <property type="entry name" value="DHH"/>
    <property type="match status" value="1"/>
</dbReference>
<dbReference type="STRING" id="747365.Thena_0201"/>
<dbReference type="HOGENOM" id="CLU_009736_5_2_9"/>
<protein>
    <submittedName>
        <fullName evidence="2">Phosphoesterase RecJ domain protein</fullName>
    </submittedName>
</protein>
<gene>
    <name evidence="2" type="ORF">Thena_0201</name>
</gene>
<dbReference type="EMBL" id="CP002690">
    <property type="protein sequence ID" value="AEE13850.1"/>
    <property type="molecule type" value="Genomic_DNA"/>
</dbReference>
<dbReference type="PANTHER" id="PTHR30255:SF2">
    <property type="entry name" value="SINGLE-STRANDED-DNA-SPECIFIC EXONUCLEASE RECJ"/>
    <property type="match status" value="1"/>
</dbReference>